<dbReference type="PANTHER" id="PTHR20855">
    <property type="entry name" value="ADIPOR/PROGESTIN RECEPTOR-RELATED"/>
    <property type="match status" value="1"/>
</dbReference>
<evidence type="ECO:0000256" key="2">
    <source>
        <dbReference type="ARBA" id="ARBA00022692"/>
    </source>
</evidence>
<comment type="subcellular location">
    <subcellularLocation>
        <location evidence="1">Membrane</location>
        <topology evidence="1">Multi-pass membrane protein</topology>
    </subcellularLocation>
</comment>
<keyword evidence="4 5" id="KW-0472">Membrane</keyword>
<feature type="transmembrane region" description="Helical" evidence="5">
    <location>
        <begin position="82"/>
        <end position="100"/>
    </location>
</feature>
<evidence type="ECO:0000313" key="6">
    <source>
        <dbReference type="EMBL" id="MFC3701941.1"/>
    </source>
</evidence>
<evidence type="ECO:0000313" key="7">
    <source>
        <dbReference type="Proteomes" id="UP001595710"/>
    </source>
</evidence>
<dbReference type="PANTHER" id="PTHR20855:SF3">
    <property type="entry name" value="LD03007P"/>
    <property type="match status" value="1"/>
</dbReference>
<feature type="transmembrane region" description="Helical" evidence="5">
    <location>
        <begin position="191"/>
        <end position="212"/>
    </location>
</feature>
<feature type="transmembrane region" description="Helical" evidence="5">
    <location>
        <begin position="45"/>
        <end position="70"/>
    </location>
</feature>
<feature type="transmembrane region" description="Helical" evidence="5">
    <location>
        <begin position="21"/>
        <end position="39"/>
    </location>
</feature>
<reference evidence="7" key="1">
    <citation type="journal article" date="2019" name="Int. J. Syst. Evol. Microbiol.">
        <title>The Global Catalogue of Microorganisms (GCM) 10K type strain sequencing project: providing services to taxonomists for standard genome sequencing and annotation.</title>
        <authorList>
            <consortium name="The Broad Institute Genomics Platform"/>
            <consortium name="The Broad Institute Genome Sequencing Center for Infectious Disease"/>
            <person name="Wu L."/>
            <person name="Ma J."/>
        </authorList>
    </citation>
    <scope>NUCLEOTIDE SEQUENCE [LARGE SCALE GENOMIC DNA]</scope>
    <source>
        <strain evidence="7">CECT 8288</strain>
    </source>
</reference>
<evidence type="ECO:0000256" key="5">
    <source>
        <dbReference type="SAM" id="Phobius"/>
    </source>
</evidence>
<keyword evidence="7" id="KW-1185">Reference proteome</keyword>
<gene>
    <name evidence="6" type="ORF">ACFOND_09845</name>
</gene>
<evidence type="ECO:0000256" key="1">
    <source>
        <dbReference type="ARBA" id="ARBA00004141"/>
    </source>
</evidence>
<name>A0ABV7WSY8_9GAMM</name>
<dbReference type="Proteomes" id="UP001595710">
    <property type="component" value="Unassembled WGS sequence"/>
</dbReference>
<comment type="caution">
    <text evidence="6">The sequence shown here is derived from an EMBL/GenBank/DDBJ whole genome shotgun (WGS) entry which is preliminary data.</text>
</comment>
<dbReference type="InterPro" id="IPR004254">
    <property type="entry name" value="AdipoR/HlyIII-related"/>
</dbReference>
<feature type="transmembrane region" description="Helical" evidence="5">
    <location>
        <begin position="162"/>
        <end position="182"/>
    </location>
</feature>
<evidence type="ECO:0000256" key="3">
    <source>
        <dbReference type="ARBA" id="ARBA00022989"/>
    </source>
</evidence>
<keyword evidence="2 5" id="KW-0812">Transmembrane</keyword>
<dbReference type="EMBL" id="JBHRYN010000011">
    <property type="protein sequence ID" value="MFC3701941.1"/>
    <property type="molecule type" value="Genomic_DNA"/>
</dbReference>
<feature type="transmembrane region" description="Helical" evidence="5">
    <location>
        <begin position="106"/>
        <end position="128"/>
    </location>
</feature>
<feature type="transmembrane region" description="Helical" evidence="5">
    <location>
        <begin position="135"/>
        <end position="156"/>
    </location>
</feature>
<evidence type="ECO:0000256" key="4">
    <source>
        <dbReference type="ARBA" id="ARBA00023136"/>
    </source>
</evidence>
<dbReference type="RefSeq" id="WP_216000195.1">
    <property type="nucleotide sequence ID" value="NZ_JAUFQI010000001.1"/>
</dbReference>
<protein>
    <submittedName>
        <fullName evidence="6">Hemolysin III family protein</fullName>
    </submittedName>
</protein>
<accession>A0ABV7WSY8</accession>
<proteinExistence type="predicted"/>
<keyword evidence="3 5" id="KW-1133">Transmembrane helix</keyword>
<dbReference type="Pfam" id="PF03006">
    <property type="entry name" value="HlyIII"/>
    <property type="match status" value="1"/>
</dbReference>
<organism evidence="6 7">
    <name type="scientific">Reinekea marina</name>
    <dbReference type="NCBI Taxonomy" id="1310421"/>
    <lineage>
        <taxon>Bacteria</taxon>
        <taxon>Pseudomonadati</taxon>
        <taxon>Pseudomonadota</taxon>
        <taxon>Gammaproteobacteria</taxon>
        <taxon>Oceanospirillales</taxon>
        <taxon>Saccharospirillaceae</taxon>
        <taxon>Reinekea</taxon>
    </lineage>
</organism>
<sequence length="213" mass="23863">MNTSLPTYSRLEDQLNSASHALGSLLAVIGTAVLLVVAVSTSNPWAVVSTIIYGASVITLFSASAVYHWITEPTIRRLMQRFDHIAILYFIAGTFTPFALVSLQSVWGWSVFGFVWFCAITGTIVHLTPLRKYHLFMVFLNLLMGWSALLIVVPLSQAIEPMGVGMLVAGGITYTLGLVFYLNQRLWLNHFIWHLFVLLGAILHYFTILFYVF</sequence>